<protein>
    <submittedName>
        <fullName evidence="1">Uncharacterized protein</fullName>
    </submittedName>
</protein>
<organism evidence="1 2">
    <name type="scientific">Oopsacas minuta</name>
    <dbReference type="NCBI Taxonomy" id="111878"/>
    <lineage>
        <taxon>Eukaryota</taxon>
        <taxon>Metazoa</taxon>
        <taxon>Porifera</taxon>
        <taxon>Hexactinellida</taxon>
        <taxon>Hexasterophora</taxon>
        <taxon>Lyssacinosida</taxon>
        <taxon>Leucopsacidae</taxon>
        <taxon>Oopsacas</taxon>
    </lineage>
</organism>
<dbReference type="Proteomes" id="UP001165289">
    <property type="component" value="Unassembled WGS sequence"/>
</dbReference>
<sequence>MAPGSSGIPIPPIHETDRIEDWELISRASVGYIIANGEAGVKTTVSMIPAFVCRRLVEIEVSKEALKCDSLDSAFKLLKEQLDLPWTNMKQLKDSMPSMAAGRASGRLPGALHKQAKRTRYPIRTTCVTMTAQLPKEVQGKAKSWIADN</sequence>
<evidence type="ECO:0000313" key="2">
    <source>
        <dbReference type="Proteomes" id="UP001165289"/>
    </source>
</evidence>
<comment type="caution">
    <text evidence="1">The sequence shown here is derived from an EMBL/GenBank/DDBJ whole genome shotgun (WGS) entry which is preliminary data.</text>
</comment>
<accession>A0AAV7JX14</accession>
<dbReference type="EMBL" id="JAKMXF010000277">
    <property type="protein sequence ID" value="KAI6653466.1"/>
    <property type="molecule type" value="Genomic_DNA"/>
</dbReference>
<evidence type="ECO:0000313" key="1">
    <source>
        <dbReference type="EMBL" id="KAI6653466.1"/>
    </source>
</evidence>
<proteinExistence type="predicted"/>
<name>A0AAV7JX14_9METZ</name>
<dbReference type="AlphaFoldDB" id="A0AAV7JX14"/>
<keyword evidence="2" id="KW-1185">Reference proteome</keyword>
<gene>
    <name evidence="1" type="ORF">LOD99_3685</name>
</gene>
<reference evidence="1 2" key="1">
    <citation type="journal article" date="2023" name="BMC Biol.">
        <title>The compact genome of the sponge Oopsacas minuta (Hexactinellida) is lacking key metazoan core genes.</title>
        <authorList>
            <person name="Santini S."/>
            <person name="Schenkelaars Q."/>
            <person name="Jourda C."/>
            <person name="Duchesne M."/>
            <person name="Belahbib H."/>
            <person name="Rocher C."/>
            <person name="Selva M."/>
            <person name="Riesgo A."/>
            <person name="Vervoort M."/>
            <person name="Leys S.P."/>
            <person name="Kodjabachian L."/>
            <person name="Le Bivic A."/>
            <person name="Borchiellini C."/>
            <person name="Claverie J.M."/>
            <person name="Renard E."/>
        </authorList>
    </citation>
    <scope>NUCLEOTIDE SEQUENCE [LARGE SCALE GENOMIC DNA]</scope>
    <source>
        <strain evidence="1">SPO-2</strain>
    </source>
</reference>